<dbReference type="InterPro" id="IPR042219">
    <property type="entry name" value="AAA_lid_11_sf"/>
</dbReference>
<evidence type="ECO:0008006" key="20">
    <source>
        <dbReference type="Google" id="ProtNLM"/>
    </source>
</evidence>
<dbReference type="InterPro" id="IPR041228">
    <property type="entry name" value="Dynein_C"/>
</dbReference>
<dbReference type="InterPro" id="IPR035706">
    <property type="entry name" value="AAA_9"/>
</dbReference>
<feature type="domain" description="Dynein heavy chain ATP-binding dynein motor region" evidence="15">
    <location>
        <begin position="625"/>
        <end position="842"/>
    </location>
</feature>
<evidence type="ECO:0000256" key="2">
    <source>
        <dbReference type="ARBA" id="ARBA00008887"/>
    </source>
</evidence>
<dbReference type="GO" id="GO:0045505">
    <property type="term" value="F:dynein intermediate chain binding"/>
    <property type="evidence" value="ECO:0007669"/>
    <property type="project" value="InterPro"/>
</dbReference>
<dbReference type="InterPro" id="IPR024317">
    <property type="entry name" value="Dynein_heavy_chain_D4_dom"/>
</dbReference>
<comment type="similarity">
    <text evidence="2">Belongs to the dynein heavy chain family.</text>
</comment>
<feature type="domain" description="Dynein heavy chain C-terminal" evidence="17">
    <location>
        <begin position="1367"/>
        <end position="1660"/>
    </location>
</feature>
<evidence type="ECO:0000259" key="14">
    <source>
        <dbReference type="Pfam" id="PF12780"/>
    </source>
</evidence>
<evidence type="ECO:0000256" key="11">
    <source>
        <dbReference type="SAM" id="Coils"/>
    </source>
</evidence>
<dbReference type="InterPro" id="IPR026983">
    <property type="entry name" value="DHC"/>
</dbReference>
<dbReference type="FunFam" id="3.40.50.300:FF:000598">
    <property type="entry name" value="Dynein cytoplasmic 2 heavy chain 1"/>
    <property type="match status" value="1"/>
</dbReference>
<evidence type="ECO:0000313" key="19">
    <source>
        <dbReference type="Proteomes" id="UP000008983"/>
    </source>
</evidence>
<evidence type="ECO:0000259" key="16">
    <source>
        <dbReference type="Pfam" id="PF18198"/>
    </source>
</evidence>
<dbReference type="Gene3D" id="3.10.490.20">
    <property type="match status" value="1"/>
</dbReference>
<dbReference type="Proteomes" id="UP000008983">
    <property type="component" value="Unassembled WGS sequence"/>
</dbReference>
<keyword evidence="4" id="KW-0493">Microtubule</keyword>
<evidence type="ECO:0000256" key="4">
    <source>
        <dbReference type="ARBA" id="ARBA00022701"/>
    </source>
</evidence>
<dbReference type="GO" id="GO:0005524">
    <property type="term" value="F:ATP binding"/>
    <property type="evidence" value="ECO:0007669"/>
    <property type="project" value="UniProtKB-KW"/>
</dbReference>
<evidence type="ECO:0000256" key="10">
    <source>
        <dbReference type="ARBA" id="ARBA00023212"/>
    </source>
</evidence>
<dbReference type="SUPFAM" id="SSF52540">
    <property type="entry name" value="P-loop containing nucleoside triphosphate hydrolases"/>
    <property type="match status" value="1"/>
</dbReference>
<dbReference type="GeneID" id="14904626"/>
<evidence type="ECO:0000256" key="1">
    <source>
        <dbReference type="ARBA" id="ARBA00004245"/>
    </source>
</evidence>
<dbReference type="Pfam" id="PF12777">
    <property type="entry name" value="MT"/>
    <property type="match status" value="1"/>
</dbReference>
<dbReference type="Gene3D" id="6.10.140.1060">
    <property type="match status" value="1"/>
</dbReference>
<feature type="domain" description="Dynein heavy chain AAA module D4" evidence="14">
    <location>
        <begin position="11"/>
        <end position="233"/>
    </location>
</feature>
<dbReference type="Gene3D" id="1.10.8.1220">
    <property type="match status" value="1"/>
</dbReference>
<dbReference type="GO" id="GO:0008569">
    <property type="term" value="F:minus-end-directed microtubule motor activity"/>
    <property type="evidence" value="ECO:0007669"/>
    <property type="project" value="InterPro"/>
</dbReference>
<evidence type="ECO:0000256" key="9">
    <source>
        <dbReference type="ARBA" id="ARBA00023175"/>
    </source>
</evidence>
<dbReference type="Gene3D" id="1.20.920.30">
    <property type="match status" value="1"/>
</dbReference>
<dbReference type="Pfam" id="PF03028">
    <property type="entry name" value="Dynein_heavy"/>
    <property type="match status" value="1"/>
</dbReference>
<keyword evidence="8 11" id="KW-0175">Coiled coil</keyword>
<organism evidence="18 19">
    <name type="scientific">Ichthyophthirius multifiliis</name>
    <name type="common">White spot disease agent</name>
    <name type="synonym">Ich</name>
    <dbReference type="NCBI Taxonomy" id="5932"/>
    <lineage>
        <taxon>Eukaryota</taxon>
        <taxon>Sar</taxon>
        <taxon>Alveolata</taxon>
        <taxon>Ciliophora</taxon>
        <taxon>Intramacronucleata</taxon>
        <taxon>Oligohymenophorea</taxon>
        <taxon>Hymenostomatida</taxon>
        <taxon>Ophryoglenina</taxon>
        <taxon>Ichthyophthirius</taxon>
    </lineage>
</organism>
<keyword evidence="6" id="KW-0067">ATP-binding</keyword>
<dbReference type="Gene3D" id="1.10.8.720">
    <property type="entry name" value="Region D6 of dynein motor"/>
    <property type="match status" value="1"/>
</dbReference>
<keyword evidence="19" id="KW-1185">Reference proteome</keyword>
<feature type="domain" description="Dynein heavy chain AAA lid" evidence="16">
    <location>
        <begin position="1222"/>
        <end position="1358"/>
    </location>
</feature>
<keyword evidence="10" id="KW-0206">Cytoskeleton</keyword>
<dbReference type="Pfam" id="PF12780">
    <property type="entry name" value="AAA_8"/>
    <property type="match status" value="1"/>
</dbReference>
<feature type="domain" description="Dynein heavy chain region D6 P-loop" evidence="12">
    <location>
        <begin position="1082"/>
        <end position="1190"/>
    </location>
</feature>
<dbReference type="FunFam" id="1.20.920.20:FF:000002">
    <property type="entry name" value="Cytoplasmic dynein 1 heavy chain"/>
    <property type="match status" value="1"/>
</dbReference>
<evidence type="ECO:0000259" key="15">
    <source>
        <dbReference type="Pfam" id="PF12781"/>
    </source>
</evidence>
<evidence type="ECO:0000256" key="6">
    <source>
        <dbReference type="ARBA" id="ARBA00022840"/>
    </source>
</evidence>
<feature type="coiled-coil region" evidence="11">
    <location>
        <begin position="326"/>
        <end position="353"/>
    </location>
</feature>
<dbReference type="InParanoid" id="G0R1V5"/>
<dbReference type="Pfam" id="PF18198">
    <property type="entry name" value="AAA_lid_11"/>
    <property type="match status" value="1"/>
</dbReference>
<dbReference type="InterPro" id="IPR027417">
    <property type="entry name" value="P-loop_NTPase"/>
</dbReference>
<evidence type="ECO:0000259" key="17">
    <source>
        <dbReference type="Pfam" id="PF18199"/>
    </source>
</evidence>
<keyword evidence="3" id="KW-0963">Cytoplasm</keyword>
<evidence type="ECO:0000313" key="18">
    <source>
        <dbReference type="EMBL" id="EGR28544.1"/>
    </source>
</evidence>
<feature type="coiled-coil region" evidence="11">
    <location>
        <begin position="270"/>
        <end position="297"/>
    </location>
</feature>
<dbReference type="Gene3D" id="1.20.920.20">
    <property type="match status" value="1"/>
</dbReference>
<keyword evidence="7" id="KW-0243">Dynein</keyword>
<protein>
    <recommendedName>
        <fullName evidence="20">Cytoplasmic dynein 2 heavy chain 1</fullName>
    </recommendedName>
</protein>
<dbReference type="STRING" id="857967.G0R1V5"/>
<dbReference type="Gene3D" id="1.20.1270.280">
    <property type="match status" value="1"/>
</dbReference>
<sequence>MMHEREFKELKLHLLDEVLSLLSSLDRALSTSGSILLSGRSGIGRRSCISLIGTMLRMEIVSPSTSRDYSTREFQKELKVFLEKAGIQNKNIILFIEDHHLVKSEFLEILNSLISSGEIPGLFTQDEVEHSFQNADEIRREFYGKSLYEIFTLKVKQNLRIVLSMDHSREQFIQNCAQNPAFFSKCNVIWLTGWSKESMNVIVKEELKEELEQMQQQKEKEEMINFFVSLHKYGLEKSQASPLHLFALLQTYVKIFNMKINSRGSKSTHLKQGLQKLQEAKELVDELSKKAQVKKVELGKKQAEADQALVLISKAMQDTAERKQDCENIRQYLQSEELKIQDSRNEVNEQLKDVQPLIEAAQKSVQGINKGDLDFLRNLKMPPPVIHNIMKAVLRVFDNSNDSWAEIKKFLGNRTVLENIINFDPSIITPKIRKDVQAAINENESSFRKENSYNASKAVGPMADWVLAVLKYSEVVEKVLPLQQKLQKIDQRLNDSRQKLQNNENDLVKLEQKVEQLKQNFAQKTQQTEILKTDLKKEEEILQIAQSLIDKLKDEKIRWEEQSEQIEKEVKSFPIQSLLCAGFTIYLSEKDENQREQALHEWKQMTRAQNFNFLKFLTTESQILKWKSQGLPGDSLSLENSAMIFNSSKPCLLIDPNTQATEWLKKAIENVEILNQQDPKFTNQLELAVLFGKTLLIQELDKLEPILVPILRKDLAHAGPRWVVNIGDKQVNYNENFKLYLCTRNSGIEISPNTSSLVSIINYTITRSGLEGKLLSIIINHEQPDLEKKKQELLENEESLKISLAELERKLLEELANSTGNILENTVLLESLNQTKSKSQTISQSLQESQKLQENLDQQRDVYRFLAIKGAQLFICINDLKKINNMYRYSLNYFIQLFKMCLKVKNQFPSMLQKLQYCASYLNKIIFNNLAACIFKQDRLMFALHLVHEMYQEQFQNNEWDFLLGNAPIVIESKQINTPKWASQYSKDLYASFVNSFQKLNSSINFNDKDWENWNSQIECEKHFPSSAKLTAFQKVLIVQVFRSERLQTVLNDFVCQQLQISSVSGNPFSFGIINSEEVDIKAPALFVVSPGSDPSTELEEYAEQSIGRQNFHSLSMGGNQNDLAIQKLKEAALNGHWLCFKNLHLVTSWLPILEKELKMLEPHKNFRLWLTTEAHQKFPAILLESCFKISYESPPGLKKNIERIYSTWSQQYISKGSPQRAQLLFILAWFHAILQERRTYIPQGWSKFYEFSYGDLRAGTQIIESLIHDSQGKNLNWETLYGLFENAIYGGRIDEIFDLRVLKAYIHQYFNAPMLQGTKKLSNGDVIPQSNNINEFQKIIKNLKETDSPMLFGLPLNIDKAVQRYNTQQIFNSLKVIKQASSEDLKFDKEKWQQQLSTIINLWKNLYKSFTDLPQIKPQNLLSTDPVESFVYLEAQQSYQMIEKIQNSIEGLNKVLFGNGILTSEIQAIGYELMLGNVPQKWSQVWEGPDNCTSWLKGFCSRVYQLKKWIESLKNQQLLEKPLNLSDLFHPEIFLNAVRQKTARNIQVPLNELKIVASLQENIIQADIIVKIKGVLLQGCSIQDGFLIDSGNELPEFVDLPILNIAFIPKNQDEFYSLDTLGEFPVFASASREKLITKINLPSNGDIKEKIIAGVALILQNN</sequence>
<dbReference type="RefSeq" id="XP_004029780.1">
    <property type="nucleotide sequence ID" value="XM_004029732.1"/>
</dbReference>
<evidence type="ECO:0000259" key="12">
    <source>
        <dbReference type="Pfam" id="PF03028"/>
    </source>
</evidence>
<dbReference type="InterPro" id="IPR041658">
    <property type="entry name" value="AAA_lid_11"/>
</dbReference>
<dbReference type="FunFam" id="1.10.8.720:FF:000006">
    <property type="entry name" value="cytoplasmic dynein 2 heavy chain 1"/>
    <property type="match status" value="1"/>
</dbReference>
<dbReference type="GO" id="GO:0005874">
    <property type="term" value="C:microtubule"/>
    <property type="evidence" value="ECO:0007669"/>
    <property type="project" value="UniProtKB-KW"/>
</dbReference>
<feature type="coiled-coil region" evidence="11">
    <location>
        <begin position="790"/>
        <end position="817"/>
    </location>
</feature>
<name>G0R1V5_ICHMU</name>
<accession>G0R1V5</accession>
<dbReference type="Pfam" id="PF18199">
    <property type="entry name" value="Dynein_C"/>
    <property type="match status" value="1"/>
</dbReference>
<feature type="domain" description="Dynein heavy chain coiled coil stalk" evidence="13">
    <location>
        <begin position="270"/>
        <end position="597"/>
    </location>
</feature>
<comment type="subcellular location">
    <subcellularLocation>
        <location evidence="1">Cytoplasm</location>
        <location evidence="1">Cytoskeleton</location>
    </subcellularLocation>
</comment>
<dbReference type="PANTHER" id="PTHR45703:SF22">
    <property type="entry name" value="DYNEIN CYTOPLASMIC 2 HEAVY CHAIN 1"/>
    <property type="match status" value="1"/>
</dbReference>
<dbReference type="Gene3D" id="3.40.50.300">
    <property type="entry name" value="P-loop containing nucleotide triphosphate hydrolases"/>
    <property type="match status" value="3"/>
</dbReference>
<dbReference type="eggNOG" id="KOG3595">
    <property type="taxonomic scope" value="Eukaryota"/>
</dbReference>
<dbReference type="EMBL" id="GL984231">
    <property type="protein sequence ID" value="EGR28544.1"/>
    <property type="molecule type" value="Genomic_DNA"/>
</dbReference>
<dbReference type="GO" id="GO:0030286">
    <property type="term" value="C:dynein complex"/>
    <property type="evidence" value="ECO:0007669"/>
    <property type="project" value="UniProtKB-KW"/>
</dbReference>
<dbReference type="OrthoDB" id="419419at2759"/>
<dbReference type="Pfam" id="PF12781">
    <property type="entry name" value="AAA_9"/>
    <property type="match status" value="1"/>
</dbReference>
<evidence type="ECO:0000259" key="13">
    <source>
        <dbReference type="Pfam" id="PF12777"/>
    </source>
</evidence>
<keyword evidence="5" id="KW-0547">Nucleotide-binding</keyword>
<dbReference type="GO" id="GO:0007018">
    <property type="term" value="P:microtubule-based movement"/>
    <property type="evidence" value="ECO:0007669"/>
    <property type="project" value="InterPro"/>
</dbReference>
<gene>
    <name evidence="18" type="ORF">IMG5_173090</name>
</gene>
<keyword evidence="9" id="KW-0505">Motor protein</keyword>
<dbReference type="InterPro" id="IPR043160">
    <property type="entry name" value="Dynein_C_barrel"/>
</dbReference>
<dbReference type="OMA" id="XPLVNEA"/>
<evidence type="ECO:0000256" key="5">
    <source>
        <dbReference type="ARBA" id="ARBA00022741"/>
    </source>
</evidence>
<evidence type="ECO:0000256" key="3">
    <source>
        <dbReference type="ARBA" id="ARBA00022490"/>
    </source>
</evidence>
<feature type="coiled-coil region" evidence="11">
    <location>
        <begin position="486"/>
        <end position="569"/>
    </location>
</feature>
<dbReference type="InterPro" id="IPR024743">
    <property type="entry name" value="Dynein_HC_stalk"/>
</dbReference>
<dbReference type="PANTHER" id="PTHR45703">
    <property type="entry name" value="DYNEIN HEAVY CHAIN"/>
    <property type="match status" value="1"/>
</dbReference>
<dbReference type="GO" id="GO:0051959">
    <property type="term" value="F:dynein light intermediate chain binding"/>
    <property type="evidence" value="ECO:0007669"/>
    <property type="project" value="InterPro"/>
</dbReference>
<dbReference type="InterPro" id="IPR004273">
    <property type="entry name" value="Dynein_heavy_D6_P-loop"/>
</dbReference>
<reference evidence="18 19" key="1">
    <citation type="submission" date="2011-07" db="EMBL/GenBank/DDBJ databases">
        <authorList>
            <person name="Coyne R."/>
            <person name="Brami D."/>
            <person name="Johnson J."/>
            <person name="Hostetler J."/>
            <person name="Hannick L."/>
            <person name="Clark T."/>
            <person name="Cassidy-Hanley D."/>
            <person name="Inman J."/>
        </authorList>
    </citation>
    <scope>NUCLEOTIDE SEQUENCE [LARGE SCALE GENOMIC DNA]</scope>
    <source>
        <strain evidence="18 19">G5</strain>
    </source>
</reference>
<evidence type="ECO:0000256" key="8">
    <source>
        <dbReference type="ARBA" id="ARBA00023054"/>
    </source>
</evidence>
<proteinExistence type="inferred from homology"/>
<evidence type="ECO:0000256" key="7">
    <source>
        <dbReference type="ARBA" id="ARBA00023017"/>
    </source>
</evidence>